<keyword evidence="6" id="KW-1185">Reference proteome</keyword>
<dbReference type="Gene3D" id="1.10.10.1890">
    <property type="entry name" value="Ska1 microtubule binding domain-like"/>
    <property type="match status" value="1"/>
</dbReference>
<dbReference type="EMBL" id="JAXCGZ010009671">
    <property type="protein sequence ID" value="KAK7076432.1"/>
    <property type="molecule type" value="Genomic_DNA"/>
</dbReference>
<evidence type="ECO:0000256" key="2">
    <source>
        <dbReference type="ARBA" id="ARBA00047182"/>
    </source>
</evidence>
<dbReference type="Proteomes" id="UP001381693">
    <property type="component" value="Unassembled WGS sequence"/>
</dbReference>
<dbReference type="GO" id="GO:0005876">
    <property type="term" value="C:spindle microtubule"/>
    <property type="evidence" value="ECO:0007669"/>
    <property type="project" value="TreeGrafter"/>
</dbReference>
<comment type="caution">
    <text evidence="5">The sequence shown here is derived from an EMBL/GenBank/DDBJ whole genome shotgun (WGS) entry which is preliminary data.</text>
</comment>
<keyword evidence="4" id="KW-1133">Transmembrane helix</keyword>
<accession>A0AAN9AAK8</accession>
<evidence type="ECO:0000313" key="5">
    <source>
        <dbReference type="EMBL" id="KAK7076432.1"/>
    </source>
</evidence>
<evidence type="ECO:0000256" key="3">
    <source>
        <dbReference type="ARBA" id="ARBA00047202"/>
    </source>
</evidence>
<keyword evidence="4" id="KW-0812">Transmembrane</keyword>
<organism evidence="5 6">
    <name type="scientific">Halocaridina rubra</name>
    <name type="common">Hawaiian red shrimp</name>
    <dbReference type="NCBI Taxonomy" id="373956"/>
    <lineage>
        <taxon>Eukaryota</taxon>
        <taxon>Metazoa</taxon>
        <taxon>Ecdysozoa</taxon>
        <taxon>Arthropoda</taxon>
        <taxon>Crustacea</taxon>
        <taxon>Multicrustacea</taxon>
        <taxon>Malacostraca</taxon>
        <taxon>Eumalacostraca</taxon>
        <taxon>Eucarida</taxon>
        <taxon>Decapoda</taxon>
        <taxon>Pleocyemata</taxon>
        <taxon>Caridea</taxon>
        <taxon>Atyoidea</taxon>
        <taxon>Atyidae</taxon>
        <taxon>Halocaridina</taxon>
    </lineage>
</organism>
<reference evidence="5 6" key="1">
    <citation type="submission" date="2023-11" db="EMBL/GenBank/DDBJ databases">
        <title>Halocaridina rubra genome assembly.</title>
        <authorList>
            <person name="Smith C."/>
        </authorList>
    </citation>
    <scope>NUCLEOTIDE SEQUENCE [LARGE SCALE GENOMIC DNA]</scope>
    <source>
        <strain evidence="5">EP-1</strain>
        <tissue evidence="5">Whole</tissue>
    </source>
</reference>
<evidence type="ECO:0000313" key="6">
    <source>
        <dbReference type="Proteomes" id="UP001381693"/>
    </source>
</evidence>
<dbReference type="GO" id="GO:0000940">
    <property type="term" value="C:outer kinetochore"/>
    <property type="evidence" value="ECO:0007669"/>
    <property type="project" value="TreeGrafter"/>
</dbReference>
<keyword evidence="4" id="KW-0472">Membrane</keyword>
<name>A0AAN9AAK8_HALRR</name>
<dbReference type="PANTHER" id="PTHR28573">
    <property type="entry name" value="SPINDLE AND KINETOCHORE-ASSOCIATED PROTEIN 1"/>
    <property type="match status" value="1"/>
</dbReference>
<feature type="transmembrane region" description="Helical" evidence="4">
    <location>
        <begin position="31"/>
        <end position="48"/>
    </location>
</feature>
<dbReference type="PANTHER" id="PTHR28573:SF1">
    <property type="entry name" value="SPINDLE AND KINETOCHORE-ASSOCIATED PROTEIN 1"/>
    <property type="match status" value="1"/>
</dbReference>
<evidence type="ECO:0000256" key="1">
    <source>
        <dbReference type="ARBA" id="ARBA00006836"/>
    </source>
</evidence>
<gene>
    <name evidence="5" type="primary">SKA1_1</name>
    <name evidence="5" type="ORF">SK128_012213</name>
</gene>
<dbReference type="GO" id="GO:0072686">
    <property type="term" value="C:mitotic spindle"/>
    <property type="evidence" value="ECO:0007669"/>
    <property type="project" value="TreeGrafter"/>
</dbReference>
<dbReference type="GO" id="GO:0007059">
    <property type="term" value="P:chromosome segregation"/>
    <property type="evidence" value="ECO:0007669"/>
    <property type="project" value="InterPro"/>
</dbReference>
<dbReference type="Pfam" id="PF07160">
    <property type="entry name" value="SKA1"/>
    <property type="match status" value="1"/>
</dbReference>
<dbReference type="GO" id="GO:0000278">
    <property type="term" value="P:mitotic cell cycle"/>
    <property type="evidence" value="ECO:0007669"/>
    <property type="project" value="TreeGrafter"/>
</dbReference>
<sequence length="185" mass="21165">MVHKRVNKSVVKGITLNDRLWGPTAEDTCPLTHAAWVGIVAALYILGVKRNDRSISSYDEYVCFYSGHPSQEGLKAMYMYIRGRLQYGQINNAINEINKAIETKYALVARPRAKISEFDMKIVTSCRQHENKETKGLYFVVNSDIKRLSNMRLDTAGRTILTILRMLKRLREIRGPGNLIRYVAL</sequence>
<dbReference type="GO" id="GO:0031110">
    <property type="term" value="P:regulation of microtubule polymerization or depolymerization"/>
    <property type="evidence" value="ECO:0007669"/>
    <property type="project" value="TreeGrafter"/>
</dbReference>
<dbReference type="GO" id="GO:0051301">
    <property type="term" value="P:cell division"/>
    <property type="evidence" value="ECO:0007669"/>
    <property type="project" value="InterPro"/>
</dbReference>
<comment type="similarity">
    <text evidence="1">Belongs to the SKA1 family.</text>
</comment>
<dbReference type="GO" id="GO:0008017">
    <property type="term" value="F:microtubule binding"/>
    <property type="evidence" value="ECO:0007669"/>
    <property type="project" value="InterPro"/>
</dbReference>
<evidence type="ECO:0000256" key="4">
    <source>
        <dbReference type="SAM" id="Phobius"/>
    </source>
</evidence>
<dbReference type="InterPro" id="IPR009829">
    <property type="entry name" value="SKA1"/>
</dbReference>
<proteinExistence type="inferred from homology"/>
<protein>
    <recommendedName>
        <fullName evidence="2">SKA complex subunit 1</fullName>
    </recommendedName>
    <alternativeName>
        <fullName evidence="3">Spindle and kinetochore-associated protein 1</fullName>
    </alternativeName>
</protein>
<dbReference type="InterPro" id="IPR042031">
    <property type="entry name" value="SKA1_MBD_sf"/>
</dbReference>
<dbReference type="AlphaFoldDB" id="A0AAN9AAK8"/>